<protein>
    <recommendedName>
        <fullName evidence="9">BED-type domain-containing protein</fullName>
    </recommendedName>
</protein>
<evidence type="ECO:0000256" key="1">
    <source>
        <dbReference type="ARBA" id="ARBA00004123"/>
    </source>
</evidence>
<evidence type="ECO:0000256" key="7">
    <source>
        <dbReference type="ARBA" id="ARBA00023242"/>
    </source>
</evidence>
<feature type="domain" description="BED-type" evidence="9">
    <location>
        <begin position="4"/>
        <end position="58"/>
    </location>
</feature>
<dbReference type="EMBL" id="KI276485">
    <property type="protein sequence ID" value="ESA21381.1"/>
    <property type="molecule type" value="Genomic_DNA"/>
</dbReference>
<dbReference type="GO" id="GO:0003677">
    <property type="term" value="F:DNA binding"/>
    <property type="evidence" value="ECO:0007669"/>
    <property type="project" value="InterPro"/>
</dbReference>
<dbReference type="HOGENOM" id="CLU_1267477_0_0_1"/>
<evidence type="ECO:0000256" key="2">
    <source>
        <dbReference type="ARBA" id="ARBA00022723"/>
    </source>
</evidence>
<sequence>MKKGKRKPCWNHFFVSKDDPHPQNPHVTCKYCSKEFKRGIPERMQAHLDNCDEAPENAKAQFNNDSMSETEQNSLEILLVKALSSAKVDSSFVENPSVIKLFQQLRPSFKLPNRKKFNQLELIIGYQQETDTYSNTQTKPNPNYQSHTQQIDFQQEAESNQFHTQQIDYSIHQQQAESNLIYQVHTELPNLAIVRQNPIGFLIGVKAELSLGFKIIQS</sequence>
<dbReference type="GO" id="GO:0008270">
    <property type="term" value="F:zinc ion binding"/>
    <property type="evidence" value="ECO:0007669"/>
    <property type="project" value="UniProtKB-KW"/>
</dbReference>
<keyword evidence="3 8" id="KW-0863">Zinc-finger</keyword>
<name>U9V0G7_RHIID</name>
<evidence type="ECO:0000256" key="6">
    <source>
        <dbReference type="ARBA" id="ARBA00023163"/>
    </source>
</evidence>
<gene>
    <name evidence="10" type="ORF">GLOINDRAFT_17533</name>
</gene>
<dbReference type="GO" id="GO:0005634">
    <property type="term" value="C:nucleus"/>
    <property type="evidence" value="ECO:0007669"/>
    <property type="project" value="UniProtKB-SubCell"/>
</dbReference>
<dbReference type="InterPro" id="IPR052035">
    <property type="entry name" value="ZnF_BED_domain_contain"/>
</dbReference>
<evidence type="ECO:0000256" key="8">
    <source>
        <dbReference type="PROSITE-ProRule" id="PRU00027"/>
    </source>
</evidence>
<evidence type="ECO:0000256" key="3">
    <source>
        <dbReference type="ARBA" id="ARBA00022771"/>
    </source>
</evidence>
<evidence type="ECO:0000259" key="9">
    <source>
        <dbReference type="PROSITE" id="PS50808"/>
    </source>
</evidence>
<organism evidence="10">
    <name type="scientific">Rhizophagus irregularis (strain DAOM 181602 / DAOM 197198 / MUCL 43194)</name>
    <name type="common">Arbuscular mycorrhizal fungus</name>
    <name type="synonym">Glomus intraradices</name>
    <dbReference type="NCBI Taxonomy" id="747089"/>
    <lineage>
        <taxon>Eukaryota</taxon>
        <taxon>Fungi</taxon>
        <taxon>Fungi incertae sedis</taxon>
        <taxon>Mucoromycota</taxon>
        <taxon>Glomeromycotina</taxon>
        <taxon>Glomeromycetes</taxon>
        <taxon>Glomerales</taxon>
        <taxon>Glomeraceae</taxon>
        <taxon>Rhizophagus</taxon>
    </lineage>
</organism>
<dbReference type="PANTHER" id="PTHR46481:SF10">
    <property type="entry name" value="ZINC FINGER BED DOMAIN-CONTAINING PROTEIN 39"/>
    <property type="match status" value="1"/>
</dbReference>
<keyword evidence="5" id="KW-0805">Transcription regulation</keyword>
<comment type="subcellular location">
    <subcellularLocation>
        <location evidence="1">Nucleus</location>
    </subcellularLocation>
</comment>
<dbReference type="InterPro" id="IPR003656">
    <property type="entry name" value="Znf_BED"/>
</dbReference>
<evidence type="ECO:0000313" key="10">
    <source>
        <dbReference type="EMBL" id="ESA21381.1"/>
    </source>
</evidence>
<keyword evidence="4" id="KW-0862">Zinc</keyword>
<evidence type="ECO:0000256" key="5">
    <source>
        <dbReference type="ARBA" id="ARBA00023015"/>
    </source>
</evidence>
<dbReference type="PANTHER" id="PTHR46481">
    <property type="entry name" value="ZINC FINGER BED DOMAIN-CONTAINING PROTEIN 4"/>
    <property type="match status" value="1"/>
</dbReference>
<dbReference type="PROSITE" id="PS50808">
    <property type="entry name" value="ZF_BED"/>
    <property type="match status" value="1"/>
</dbReference>
<proteinExistence type="predicted"/>
<keyword evidence="7" id="KW-0539">Nucleus</keyword>
<keyword evidence="2" id="KW-0479">Metal-binding</keyword>
<keyword evidence="6" id="KW-0804">Transcription</keyword>
<evidence type="ECO:0000256" key="4">
    <source>
        <dbReference type="ARBA" id="ARBA00022833"/>
    </source>
</evidence>
<reference evidence="10" key="1">
    <citation type="submission" date="2013-07" db="EMBL/GenBank/DDBJ databases">
        <title>The genome of an arbuscular mycorrhizal fungus provides insights into the evolution of the oldest plant symbiosis.</title>
        <authorList>
            <consortium name="DOE Joint Genome Institute"/>
            <person name="Tisserant E."/>
            <person name="Malbreil M."/>
            <person name="Kuo A."/>
            <person name="Kohler A."/>
            <person name="Symeonidi A."/>
            <person name="Balestrini R."/>
            <person name="Charron P."/>
            <person name="Duensing N."/>
            <person name="Frei-dit-Frey N."/>
            <person name="Gianinazzi-Pearson V."/>
            <person name="Gilbert B."/>
            <person name="Handa Y."/>
            <person name="Hijri M."/>
            <person name="Kaul R."/>
            <person name="Kawaguchi M."/>
            <person name="Krajinski F."/>
            <person name="Lammers P."/>
            <person name="Lapierre D."/>
            <person name="Masclaux F.G."/>
            <person name="Murat C."/>
            <person name="Morin E."/>
            <person name="Ndikumana S."/>
            <person name="Pagni M."/>
            <person name="Petitpierre D."/>
            <person name="Requena N."/>
            <person name="Rosikiewicz P."/>
            <person name="Riley R."/>
            <person name="Saito K."/>
            <person name="San Clemente H."/>
            <person name="Shapiro H."/>
            <person name="van Tuinen D."/>
            <person name="Becard G."/>
            <person name="Bonfante P."/>
            <person name="Paszkowski U."/>
            <person name="Shachar-Hill Y."/>
            <person name="Young J.P."/>
            <person name="Sanders I.R."/>
            <person name="Henrissat B."/>
            <person name="Rensing S.A."/>
            <person name="Grigoriev I.V."/>
            <person name="Corradi N."/>
            <person name="Roux C."/>
            <person name="Martin F."/>
        </authorList>
    </citation>
    <scope>NUCLEOTIDE SEQUENCE</scope>
    <source>
        <strain evidence="10">DAOM 197198</strain>
    </source>
</reference>
<dbReference type="AlphaFoldDB" id="U9V0G7"/>
<accession>U9V0G7</accession>
<dbReference type="VEuPathDB" id="FungiDB:RhiirFUN_010800"/>